<name>A0ABP8Q9W4_9GAMM</name>
<keyword evidence="3" id="KW-1185">Reference proteome</keyword>
<comment type="caution">
    <text evidence="2">The sequence shown here is derived from an EMBL/GenBank/DDBJ whole genome shotgun (WGS) entry which is preliminary data.</text>
</comment>
<organism evidence="2 3">
    <name type="scientific">Pseudaeromonas paramecii</name>
    <dbReference type="NCBI Taxonomy" id="2138166"/>
    <lineage>
        <taxon>Bacteria</taxon>
        <taxon>Pseudomonadati</taxon>
        <taxon>Pseudomonadota</taxon>
        <taxon>Gammaproteobacteria</taxon>
        <taxon>Aeromonadales</taxon>
        <taxon>Aeromonadaceae</taxon>
        <taxon>Pseudaeromonas</taxon>
    </lineage>
</organism>
<proteinExistence type="predicted"/>
<dbReference type="RefSeq" id="WP_345012003.1">
    <property type="nucleotide sequence ID" value="NZ_BAABFC010000012.1"/>
</dbReference>
<keyword evidence="1" id="KW-1133">Transmembrane helix</keyword>
<keyword evidence="1" id="KW-0812">Transmembrane</keyword>
<accession>A0ABP8Q9W4</accession>
<evidence type="ECO:0000313" key="3">
    <source>
        <dbReference type="Proteomes" id="UP001501321"/>
    </source>
</evidence>
<keyword evidence="1" id="KW-0472">Membrane</keyword>
<dbReference type="PANTHER" id="PTHR34351:SF1">
    <property type="entry name" value="SLR1927 PROTEIN"/>
    <property type="match status" value="1"/>
</dbReference>
<protein>
    <submittedName>
        <fullName evidence="2">DUF58 domain-containing protein</fullName>
    </submittedName>
</protein>
<dbReference type="PANTHER" id="PTHR34351">
    <property type="entry name" value="SLR1927 PROTEIN-RELATED"/>
    <property type="match status" value="1"/>
</dbReference>
<sequence>MRQWIAAWRQRWLARRIPPAPEIRLHRGNLFILPSHFGLGYLLLCLALFVLGTNYQNNLILALTLLLLSLFVTSIWHAYFNLAGLTVSTEPLALGQVDSPLPVSLRVTAPHPVQSLRLDHPQALGSQLARLAHSGRLTLLFTPSRRGPFTPGRITLQSHYPLGLLRCWTHLDLAQQTLVAPRPVPCALPLTGLAGQGQHAQQALHAPPEELAELRPYRPGEPLSRLAWRQLAQGRGKLTKVFDAPQGPAQWLDLAQTPGTDLELRLGQLCHQVLQLSQRQHPFGLKLANWQLPPDSGPEQTRQALSALARFGLRP</sequence>
<feature type="transmembrane region" description="Helical" evidence="1">
    <location>
        <begin position="31"/>
        <end position="52"/>
    </location>
</feature>
<dbReference type="EMBL" id="BAABFC010000012">
    <property type="protein sequence ID" value="GAA4498447.1"/>
    <property type="molecule type" value="Genomic_DNA"/>
</dbReference>
<gene>
    <name evidence="2" type="ORF">GCM10023095_16830</name>
</gene>
<dbReference type="Proteomes" id="UP001501321">
    <property type="component" value="Unassembled WGS sequence"/>
</dbReference>
<evidence type="ECO:0000313" key="2">
    <source>
        <dbReference type="EMBL" id="GAA4498447.1"/>
    </source>
</evidence>
<reference evidence="3" key="1">
    <citation type="journal article" date="2019" name="Int. J. Syst. Evol. Microbiol.">
        <title>The Global Catalogue of Microorganisms (GCM) 10K type strain sequencing project: providing services to taxonomists for standard genome sequencing and annotation.</title>
        <authorList>
            <consortium name="The Broad Institute Genomics Platform"/>
            <consortium name="The Broad Institute Genome Sequencing Center for Infectious Disease"/>
            <person name="Wu L."/>
            <person name="Ma J."/>
        </authorList>
    </citation>
    <scope>NUCLEOTIDE SEQUENCE [LARGE SCALE GENOMIC DNA]</scope>
    <source>
        <strain evidence="3">JCM 32226</strain>
    </source>
</reference>
<feature type="transmembrane region" description="Helical" evidence="1">
    <location>
        <begin position="59"/>
        <end position="79"/>
    </location>
</feature>
<evidence type="ECO:0000256" key="1">
    <source>
        <dbReference type="SAM" id="Phobius"/>
    </source>
</evidence>